<evidence type="ECO:0000313" key="2">
    <source>
        <dbReference type="Proteomes" id="UP000228568"/>
    </source>
</evidence>
<evidence type="ECO:0000313" key="1">
    <source>
        <dbReference type="EMBL" id="PIZ94337.1"/>
    </source>
</evidence>
<gene>
    <name evidence="1" type="ORF">COX81_03845</name>
</gene>
<proteinExistence type="predicted"/>
<dbReference type="Gene3D" id="3.30.70.120">
    <property type="match status" value="1"/>
</dbReference>
<dbReference type="SUPFAM" id="SSF102705">
    <property type="entry name" value="NIF3 (NGG1p interacting factor 3)-like"/>
    <property type="match status" value="1"/>
</dbReference>
<evidence type="ECO:0008006" key="3">
    <source>
        <dbReference type="Google" id="ProtNLM"/>
    </source>
</evidence>
<reference evidence="2" key="1">
    <citation type="submission" date="2017-09" db="EMBL/GenBank/DDBJ databases">
        <title>Depth-based differentiation of microbial function through sediment-hosted aquifers and enrichment of novel symbionts in the deep terrestrial subsurface.</title>
        <authorList>
            <person name="Probst A.J."/>
            <person name="Ladd B."/>
            <person name="Jarett J.K."/>
            <person name="Geller-Mcgrath D.E."/>
            <person name="Sieber C.M.K."/>
            <person name="Emerson J.B."/>
            <person name="Anantharaman K."/>
            <person name="Thomas B.C."/>
            <person name="Malmstrom R."/>
            <person name="Stieglmeier M."/>
            <person name="Klingl A."/>
            <person name="Woyke T."/>
            <person name="Ryan C.M."/>
            <person name="Banfield J.F."/>
        </authorList>
    </citation>
    <scope>NUCLEOTIDE SEQUENCE [LARGE SCALE GENOMIC DNA]</scope>
</reference>
<dbReference type="InterPro" id="IPR036069">
    <property type="entry name" value="DUF34/NIF3_sf"/>
</dbReference>
<dbReference type="EMBL" id="PFPK01000046">
    <property type="protein sequence ID" value="PIZ94337.1"/>
    <property type="molecule type" value="Genomic_DNA"/>
</dbReference>
<comment type="caution">
    <text evidence="1">The sequence shown here is derived from an EMBL/GenBank/DDBJ whole genome shotgun (WGS) entry which is preliminary data.</text>
</comment>
<protein>
    <recommendedName>
        <fullName evidence="3">Cytochrome C biogenesis protein</fullName>
    </recommendedName>
</protein>
<dbReference type="Proteomes" id="UP000228568">
    <property type="component" value="Unassembled WGS sequence"/>
</dbReference>
<dbReference type="AlphaFoldDB" id="A0A2M7V6S9"/>
<name>A0A2M7V6S9_9BACT</name>
<dbReference type="PANTHER" id="PTHR41774:SF1">
    <property type="entry name" value="NGG1P INTERACTING FACTOR NIF3"/>
    <property type="match status" value="1"/>
</dbReference>
<accession>A0A2M7V6S9</accession>
<dbReference type="PANTHER" id="PTHR41774">
    <property type="match status" value="1"/>
</dbReference>
<dbReference type="InterPro" id="IPR015867">
    <property type="entry name" value="N-reg_PII/ATP_PRibTrfase_C"/>
</dbReference>
<sequence>MLTQSKYFKLKIVLPKEFVEKIKEVLGENGAGKIGNYDYCTYVYPVSGSFRPLAGANPAIGKIGKIEHVDEMVVEVICHEDDLLRVVEAVRMDHPYEEPMIDIIPRLELK</sequence>
<organism evidence="1 2">
    <name type="scientific">Candidatus Magasanikbacteria bacterium CG_4_10_14_0_2_um_filter_37_12</name>
    <dbReference type="NCBI Taxonomy" id="1974637"/>
    <lineage>
        <taxon>Bacteria</taxon>
        <taxon>Candidatus Magasanikiibacteriota</taxon>
    </lineage>
</organism>